<dbReference type="InterPro" id="IPR050685">
    <property type="entry name" value="LDLR"/>
</dbReference>
<dbReference type="InterPro" id="IPR002172">
    <property type="entry name" value="LDrepeatLR_classA_rpt"/>
</dbReference>
<organism evidence="9 10">
    <name type="scientific">Tegillarca granosa</name>
    <name type="common">Malaysian cockle</name>
    <name type="synonym">Anadara granosa</name>
    <dbReference type="NCBI Taxonomy" id="220873"/>
    <lineage>
        <taxon>Eukaryota</taxon>
        <taxon>Metazoa</taxon>
        <taxon>Spiralia</taxon>
        <taxon>Lophotrochozoa</taxon>
        <taxon>Mollusca</taxon>
        <taxon>Bivalvia</taxon>
        <taxon>Autobranchia</taxon>
        <taxon>Pteriomorphia</taxon>
        <taxon>Arcoida</taxon>
        <taxon>Arcoidea</taxon>
        <taxon>Arcidae</taxon>
        <taxon>Tegillarca</taxon>
    </lineage>
</organism>
<dbReference type="Pfam" id="PF00057">
    <property type="entry name" value="Ldl_recept_a"/>
    <property type="match status" value="1"/>
</dbReference>
<dbReference type="PROSITE" id="PS50068">
    <property type="entry name" value="LDLRA_2"/>
    <property type="match status" value="1"/>
</dbReference>
<feature type="disulfide bond" evidence="8">
    <location>
        <begin position="169"/>
        <end position="187"/>
    </location>
</feature>
<dbReference type="Gene3D" id="4.10.400.10">
    <property type="entry name" value="Low-density Lipoprotein Receptor"/>
    <property type="match status" value="1"/>
</dbReference>
<evidence type="ECO:0000256" key="8">
    <source>
        <dbReference type="PROSITE-ProRule" id="PRU00124"/>
    </source>
</evidence>
<keyword evidence="4" id="KW-0677">Repeat</keyword>
<dbReference type="PANTHER" id="PTHR24270">
    <property type="entry name" value="LOW-DENSITY LIPOPROTEIN RECEPTOR-RELATED"/>
    <property type="match status" value="1"/>
</dbReference>
<feature type="disulfide bond" evidence="8">
    <location>
        <begin position="162"/>
        <end position="174"/>
    </location>
</feature>
<evidence type="ECO:0000256" key="3">
    <source>
        <dbReference type="ARBA" id="ARBA00022692"/>
    </source>
</evidence>
<dbReference type="CDD" id="cd00112">
    <property type="entry name" value="LDLa"/>
    <property type="match status" value="1"/>
</dbReference>
<dbReference type="PANTHER" id="PTHR24270:SF60">
    <property type="entry name" value="CUB AND LDLA DOMAIN, ISOFORM A-RELATED"/>
    <property type="match status" value="1"/>
</dbReference>
<dbReference type="InterPro" id="IPR036055">
    <property type="entry name" value="LDL_receptor-like_sf"/>
</dbReference>
<keyword evidence="5" id="KW-1133">Transmembrane helix</keyword>
<keyword evidence="7 8" id="KW-1015">Disulfide bond</keyword>
<dbReference type="SMART" id="SM00192">
    <property type="entry name" value="LDLa"/>
    <property type="match status" value="1"/>
</dbReference>
<feature type="disulfide bond" evidence="8">
    <location>
        <begin position="181"/>
        <end position="196"/>
    </location>
</feature>
<evidence type="ECO:0000313" key="10">
    <source>
        <dbReference type="Proteomes" id="UP001217089"/>
    </source>
</evidence>
<sequence>MVLSLALESRFKANGVTCPDFVGREPSSLPRSGDNRANLLINNIFPCRGFVVGWRYYRVIPRYNGFVGVFRQISDFQFVLIGKTELRLDTVGNHTVYTDPPFLVDKDDFIGIFYDRSVEEGVGETLDIQPLPYQETKSTFAIQAIMDYTNIDTVTVPPVKTCDADKFTCDNGECVEKRYKCDGQFDCYDGSDEDNCRKYLW</sequence>
<keyword evidence="6" id="KW-0472">Membrane</keyword>
<evidence type="ECO:0000256" key="4">
    <source>
        <dbReference type="ARBA" id="ARBA00022737"/>
    </source>
</evidence>
<evidence type="ECO:0000256" key="6">
    <source>
        <dbReference type="ARBA" id="ARBA00023136"/>
    </source>
</evidence>
<dbReference type="SUPFAM" id="SSF57424">
    <property type="entry name" value="LDL receptor-like module"/>
    <property type="match status" value="1"/>
</dbReference>
<dbReference type="PROSITE" id="PS01209">
    <property type="entry name" value="LDLRA_1"/>
    <property type="match status" value="1"/>
</dbReference>
<name>A0ABQ9FTA4_TEGGR</name>
<reference evidence="9 10" key="1">
    <citation type="submission" date="2022-12" db="EMBL/GenBank/DDBJ databases">
        <title>Chromosome-level genome of Tegillarca granosa.</title>
        <authorList>
            <person name="Kim J."/>
        </authorList>
    </citation>
    <scope>NUCLEOTIDE SEQUENCE [LARGE SCALE GENOMIC DNA]</scope>
    <source>
        <strain evidence="9">Teg-2019</strain>
        <tissue evidence="9">Adductor muscle</tissue>
    </source>
</reference>
<keyword evidence="10" id="KW-1185">Reference proteome</keyword>
<evidence type="ECO:0000313" key="9">
    <source>
        <dbReference type="EMBL" id="KAJ8320483.1"/>
    </source>
</evidence>
<protein>
    <submittedName>
        <fullName evidence="9">Uncharacterized protein</fullName>
    </submittedName>
</protein>
<evidence type="ECO:0000256" key="1">
    <source>
        <dbReference type="ARBA" id="ARBA00004167"/>
    </source>
</evidence>
<evidence type="ECO:0000256" key="7">
    <source>
        <dbReference type="ARBA" id="ARBA00023157"/>
    </source>
</evidence>
<comment type="caution">
    <text evidence="9">The sequence shown here is derived from an EMBL/GenBank/DDBJ whole genome shotgun (WGS) entry which is preliminary data.</text>
</comment>
<dbReference type="Proteomes" id="UP001217089">
    <property type="component" value="Unassembled WGS sequence"/>
</dbReference>
<dbReference type="EMBL" id="JARBDR010000141">
    <property type="protein sequence ID" value="KAJ8320483.1"/>
    <property type="molecule type" value="Genomic_DNA"/>
</dbReference>
<keyword evidence="3" id="KW-0812">Transmembrane</keyword>
<evidence type="ECO:0000256" key="5">
    <source>
        <dbReference type="ARBA" id="ARBA00022989"/>
    </source>
</evidence>
<evidence type="ECO:0000256" key="2">
    <source>
        <dbReference type="ARBA" id="ARBA00004308"/>
    </source>
</evidence>
<proteinExistence type="predicted"/>
<accession>A0ABQ9FTA4</accession>
<comment type="subcellular location">
    <subcellularLocation>
        <location evidence="2">Endomembrane system</location>
    </subcellularLocation>
    <subcellularLocation>
        <location evidence="1">Membrane</location>
        <topology evidence="1">Single-pass membrane protein</topology>
    </subcellularLocation>
</comment>
<dbReference type="InterPro" id="IPR023415">
    <property type="entry name" value="LDLR_class-A_CS"/>
</dbReference>
<gene>
    <name evidence="9" type="ORF">KUTeg_002070</name>
</gene>